<dbReference type="OrthoDB" id="1675044at2"/>
<proteinExistence type="predicted"/>
<sequence>MSILKKSIASLAAAMTMAGGLTAFASSPVDETYTTLPLKQTKAEGTLIFSDCPEYADQAGILYEGTAAPGKGRVYYYHVNETGGPARVLVYAKSDKKQPITVNRRIKGDASSSYIPTGATLSFREAVGEEEKPETVTLLPGKKTILFDDDPHGIAEEDLVSGMVEIETKKPVTLGTAILPDGDMKDLEKALEKALPLPPDTHEMRGTFARDIYLENETWDFAKGPADISIGNSYPFQKGQDEMSHVERENTGDYGITYHVTFHNSGSGKYNLYINAQGGVYMGTFQIGTNPRLLRVYRTDDRLGRRWFGNGTERDYISCGTWDMGKDLYIRFIPAGATYLPIRFLMVPEKESLDQK</sequence>
<protein>
    <submittedName>
        <fullName evidence="2">Uncharacterized protein</fullName>
    </submittedName>
</protein>
<gene>
    <name evidence="2" type="ORF">HMPREF9453_01502</name>
</gene>
<dbReference type="EMBL" id="ADLT01000049">
    <property type="protein sequence ID" value="EHO62637.1"/>
    <property type="molecule type" value="Genomic_DNA"/>
</dbReference>
<keyword evidence="3" id="KW-1185">Reference proteome</keyword>
<accession>H1D1L4</accession>
<keyword evidence="1" id="KW-0732">Signal</keyword>
<comment type="caution">
    <text evidence="2">The sequence shown here is derived from an EMBL/GenBank/DDBJ whole genome shotgun (WGS) entry which is preliminary data.</text>
</comment>
<dbReference type="eggNOG" id="COG2268">
    <property type="taxonomic scope" value="Bacteria"/>
</dbReference>
<dbReference type="RefSeq" id="WP_008859996.1">
    <property type="nucleotide sequence ID" value="NZ_JH591188.1"/>
</dbReference>
<dbReference type="STRING" id="742743.HMPREF9453_01502"/>
<reference evidence="2 3" key="1">
    <citation type="submission" date="2011-11" db="EMBL/GenBank/DDBJ databases">
        <title>The Genome Sequence of Dialister succinatiphilus YIT 11850.</title>
        <authorList>
            <consortium name="The Broad Institute Genome Sequencing Platform"/>
            <person name="Earl A."/>
            <person name="Ward D."/>
            <person name="Feldgarden M."/>
            <person name="Gevers D."/>
            <person name="Morotomi M."/>
            <person name="Young S.K."/>
            <person name="Zeng Q."/>
            <person name="Gargeya S."/>
            <person name="Fitzgerald M."/>
            <person name="Haas B."/>
            <person name="Abouelleil A."/>
            <person name="Alvarado L."/>
            <person name="Arachchi H.M."/>
            <person name="Berlin A."/>
            <person name="Brown A."/>
            <person name="Chapman S.B."/>
            <person name="Dunbar C."/>
            <person name="Gearin G."/>
            <person name="Goldberg J."/>
            <person name="Griggs A."/>
            <person name="Gujja S."/>
            <person name="Heiman D."/>
            <person name="Howarth C."/>
            <person name="Lui A."/>
            <person name="MacDonald P.J.P."/>
            <person name="Montmayeur A."/>
            <person name="Murphy C."/>
            <person name="Neiman D."/>
            <person name="Pearson M."/>
            <person name="Priest M."/>
            <person name="Roberts A."/>
            <person name="Saif S."/>
            <person name="Shea T."/>
            <person name="Sisk P."/>
            <person name="Stolte C."/>
            <person name="Sykes S."/>
            <person name="Wortman J."/>
            <person name="Nusbaum C."/>
            <person name="Birren B."/>
        </authorList>
    </citation>
    <scope>NUCLEOTIDE SEQUENCE [LARGE SCALE GENOMIC DNA]</scope>
    <source>
        <strain evidence="2 3">YIT 11850</strain>
    </source>
</reference>
<feature type="signal peptide" evidence="1">
    <location>
        <begin position="1"/>
        <end position="25"/>
    </location>
</feature>
<evidence type="ECO:0000313" key="3">
    <source>
        <dbReference type="Proteomes" id="UP000003277"/>
    </source>
</evidence>
<evidence type="ECO:0000313" key="2">
    <source>
        <dbReference type="EMBL" id="EHO62637.1"/>
    </source>
</evidence>
<evidence type="ECO:0000256" key="1">
    <source>
        <dbReference type="SAM" id="SignalP"/>
    </source>
</evidence>
<dbReference type="PATRIC" id="fig|742743.3.peg.1538"/>
<feature type="chain" id="PRO_5003549730" evidence="1">
    <location>
        <begin position="26"/>
        <end position="356"/>
    </location>
</feature>
<dbReference type="Proteomes" id="UP000003277">
    <property type="component" value="Unassembled WGS sequence"/>
</dbReference>
<dbReference type="AlphaFoldDB" id="H1D1L4"/>
<dbReference type="HOGENOM" id="CLU_047950_0_0_9"/>
<organism evidence="2 3">
    <name type="scientific">Dialister succinatiphilus YIT 11850</name>
    <dbReference type="NCBI Taxonomy" id="742743"/>
    <lineage>
        <taxon>Bacteria</taxon>
        <taxon>Bacillati</taxon>
        <taxon>Bacillota</taxon>
        <taxon>Negativicutes</taxon>
        <taxon>Veillonellales</taxon>
        <taxon>Veillonellaceae</taxon>
        <taxon>Dialister</taxon>
    </lineage>
</organism>
<name>H1D1L4_9FIRM</name>